<dbReference type="GO" id="GO:0003700">
    <property type="term" value="F:DNA-binding transcription factor activity"/>
    <property type="evidence" value="ECO:0007669"/>
    <property type="project" value="TreeGrafter"/>
</dbReference>
<dbReference type="SUPFAM" id="SSF46785">
    <property type="entry name" value="Winged helix' DNA-binding domain"/>
    <property type="match status" value="1"/>
</dbReference>
<dbReference type="SMART" id="SM00419">
    <property type="entry name" value="HTH_CRP"/>
    <property type="match status" value="1"/>
</dbReference>
<evidence type="ECO:0000259" key="4">
    <source>
        <dbReference type="PROSITE" id="PS50042"/>
    </source>
</evidence>
<dbReference type="Gene3D" id="2.60.120.10">
    <property type="entry name" value="Jelly Rolls"/>
    <property type="match status" value="1"/>
</dbReference>
<keyword evidence="1" id="KW-0805">Transcription regulation</keyword>
<keyword evidence="7" id="KW-1185">Reference proteome</keyword>
<keyword evidence="3" id="KW-0804">Transcription</keyword>
<dbReference type="KEGG" id="dho:Dia5BBH33_18490"/>
<dbReference type="Gene3D" id="1.10.10.10">
    <property type="entry name" value="Winged helix-like DNA-binding domain superfamily/Winged helix DNA-binding domain"/>
    <property type="match status" value="1"/>
</dbReference>
<gene>
    <name evidence="6" type="primary">rcfA</name>
    <name evidence="6" type="ORF">Dia5BBH33_18490</name>
</gene>
<name>A0A8D5A5F5_9FIRM</name>
<dbReference type="InterPro" id="IPR036388">
    <property type="entry name" value="WH-like_DNA-bd_sf"/>
</dbReference>
<accession>A0A8D5A5F5</accession>
<dbReference type="CDD" id="cd00038">
    <property type="entry name" value="CAP_ED"/>
    <property type="match status" value="1"/>
</dbReference>
<dbReference type="SMART" id="SM00100">
    <property type="entry name" value="cNMP"/>
    <property type="match status" value="1"/>
</dbReference>
<dbReference type="InterPro" id="IPR018490">
    <property type="entry name" value="cNMP-bd_dom_sf"/>
</dbReference>
<dbReference type="InterPro" id="IPR014710">
    <property type="entry name" value="RmlC-like_jellyroll"/>
</dbReference>
<dbReference type="OrthoDB" id="9798104at2"/>
<sequence length="221" mass="24662">MKEHHCTSIVPLFNHLSEEEQDKIESLVIHRHFNKGETVWQPGDDPLLIIVASGSMKVYMIAGNGREQLLRLLTPGSYEGANALLGARAQDLFIDTLEATDACLLRKSDFTALLEKTPKLALKLLEINAQRMADTENQTRFLMMERVETRLSAYLLSLSLLSGGAADLEIPMKMKDLSAYLGTTPETLSRKLHLLEETNLISRKGKKSSAMLKLDRGGIRI</sequence>
<keyword evidence="2" id="KW-0238">DNA-binding</keyword>
<dbReference type="PRINTS" id="PR00034">
    <property type="entry name" value="HTHCRP"/>
</dbReference>
<dbReference type="PROSITE" id="PS51063">
    <property type="entry name" value="HTH_CRP_2"/>
    <property type="match status" value="1"/>
</dbReference>
<dbReference type="InterPro" id="IPR050397">
    <property type="entry name" value="Env_Response_Regulators"/>
</dbReference>
<evidence type="ECO:0000313" key="6">
    <source>
        <dbReference type="EMBL" id="BBK25914.1"/>
    </source>
</evidence>
<evidence type="ECO:0000313" key="7">
    <source>
        <dbReference type="Proteomes" id="UP000320585"/>
    </source>
</evidence>
<dbReference type="Pfam" id="PF13545">
    <property type="entry name" value="HTH_Crp_2"/>
    <property type="match status" value="1"/>
</dbReference>
<dbReference type="EMBL" id="AP019697">
    <property type="protein sequence ID" value="BBK25914.1"/>
    <property type="molecule type" value="Genomic_DNA"/>
</dbReference>
<organism evidence="6 7">
    <name type="scientific">Dialister hominis</name>
    <dbReference type="NCBI Taxonomy" id="2582419"/>
    <lineage>
        <taxon>Bacteria</taxon>
        <taxon>Bacillati</taxon>
        <taxon>Bacillota</taxon>
        <taxon>Negativicutes</taxon>
        <taxon>Veillonellales</taxon>
        <taxon>Veillonellaceae</taxon>
        <taxon>Dialister</taxon>
    </lineage>
</organism>
<reference evidence="7" key="1">
    <citation type="submission" date="2019-05" db="EMBL/GenBank/DDBJ databases">
        <title>Complete genome sequencing of Dialister sp. strain 5BBH33.</title>
        <authorList>
            <person name="Sakamoto M."/>
            <person name="Murakami T."/>
            <person name="Mori H."/>
        </authorList>
    </citation>
    <scope>NUCLEOTIDE SEQUENCE [LARGE SCALE GENOMIC DNA]</scope>
    <source>
        <strain evidence="7">5BBH33</strain>
    </source>
</reference>
<protein>
    <submittedName>
        <fullName evidence="6">Crp/Fnr family transcriptional regulator</fullName>
    </submittedName>
</protein>
<dbReference type="GeneID" id="92717058"/>
<dbReference type="InterPro" id="IPR000595">
    <property type="entry name" value="cNMP-bd_dom"/>
</dbReference>
<evidence type="ECO:0000256" key="2">
    <source>
        <dbReference type="ARBA" id="ARBA00023125"/>
    </source>
</evidence>
<dbReference type="AlphaFoldDB" id="A0A8D5A5F5"/>
<dbReference type="SUPFAM" id="SSF51206">
    <property type="entry name" value="cAMP-binding domain-like"/>
    <property type="match status" value="1"/>
</dbReference>
<dbReference type="GO" id="GO:0005829">
    <property type="term" value="C:cytosol"/>
    <property type="evidence" value="ECO:0007669"/>
    <property type="project" value="TreeGrafter"/>
</dbReference>
<dbReference type="PROSITE" id="PS50042">
    <property type="entry name" value="CNMP_BINDING_3"/>
    <property type="match status" value="1"/>
</dbReference>
<dbReference type="InterPro" id="IPR012318">
    <property type="entry name" value="HTH_CRP"/>
</dbReference>
<dbReference type="Proteomes" id="UP000320585">
    <property type="component" value="Chromosome"/>
</dbReference>
<dbReference type="PANTHER" id="PTHR24567:SF28">
    <property type="entry name" value="LISTERIOLYSIN REGULATORY PROTEIN"/>
    <property type="match status" value="1"/>
</dbReference>
<dbReference type="GO" id="GO:0003677">
    <property type="term" value="F:DNA binding"/>
    <property type="evidence" value="ECO:0007669"/>
    <property type="project" value="UniProtKB-KW"/>
</dbReference>
<feature type="domain" description="HTH crp-type" evidence="5">
    <location>
        <begin position="145"/>
        <end position="215"/>
    </location>
</feature>
<evidence type="ECO:0000256" key="1">
    <source>
        <dbReference type="ARBA" id="ARBA00023015"/>
    </source>
</evidence>
<proteinExistence type="predicted"/>
<dbReference type="InterPro" id="IPR036390">
    <property type="entry name" value="WH_DNA-bd_sf"/>
</dbReference>
<evidence type="ECO:0000259" key="5">
    <source>
        <dbReference type="PROSITE" id="PS51063"/>
    </source>
</evidence>
<dbReference type="RefSeq" id="WP_143332872.1">
    <property type="nucleotide sequence ID" value="NZ_AP019697.1"/>
</dbReference>
<dbReference type="PANTHER" id="PTHR24567">
    <property type="entry name" value="CRP FAMILY TRANSCRIPTIONAL REGULATORY PROTEIN"/>
    <property type="match status" value="1"/>
</dbReference>
<dbReference type="Pfam" id="PF00027">
    <property type="entry name" value="cNMP_binding"/>
    <property type="match status" value="1"/>
</dbReference>
<evidence type="ECO:0000256" key="3">
    <source>
        <dbReference type="ARBA" id="ARBA00023163"/>
    </source>
</evidence>
<feature type="domain" description="Cyclic nucleotide-binding" evidence="4">
    <location>
        <begin position="12"/>
        <end position="131"/>
    </location>
</feature>